<comment type="caution">
    <text evidence="3">The sequence shown here is derived from an EMBL/GenBank/DDBJ whole genome shotgun (WGS) entry which is preliminary data.</text>
</comment>
<dbReference type="InterPro" id="IPR023210">
    <property type="entry name" value="NADP_OxRdtase_dom"/>
</dbReference>
<protein>
    <recommendedName>
        <fullName evidence="2">NADP-dependent oxidoreductase domain-containing protein</fullName>
    </recommendedName>
</protein>
<accession>A0A4Y4D4B2</accession>
<dbReference type="Gene3D" id="3.20.20.100">
    <property type="entry name" value="NADP-dependent oxidoreductase domain"/>
    <property type="match status" value="1"/>
</dbReference>
<evidence type="ECO:0000256" key="1">
    <source>
        <dbReference type="SAM" id="MobiDB-lite"/>
    </source>
</evidence>
<dbReference type="InterPro" id="IPR050523">
    <property type="entry name" value="AKR_Detox_Biosynth"/>
</dbReference>
<feature type="compositionally biased region" description="Low complexity" evidence="1">
    <location>
        <begin position="264"/>
        <end position="289"/>
    </location>
</feature>
<organism evidence="3 4">
    <name type="scientific">Kocuria varians</name>
    <name type="common">Micrococcus varians</name>
    <dbReference type="NCBI Taxonomy" id="1272"/>
    <lineage>
        <taxon>Bacteria</taxon>
        <taxon>Bacillati</taxon>
        <taxon>Actinomycetota</taxon>
        <taxon>Actinomycetes</taxon>
        <taxon>Micrococcales</taxon>
        <taxon>Micrococcaceae</taxon>
        <taxon>Kocuria</taxon>
    </lineage>
</organism>
<feature type="domain" description="NADP-dependent oxidoreductase" evidence="2">
    <location>
        <begin position="4"/>
        <end position="342"/>
    </location>
</feature>
<dbReference type="STRING" id="1272.GCA_900014985_00898"/>
<dbReference type="PANTHER" id="PTHR43364">
    <property type="entry name" value="NADH-SPECIFIC METHYLGLYOXAL REDUCTASE-RELATED"/>
    <property type="match status" value="1"/>
</dbReference>
<name>A0A4Y4D4B2_KOCVA</name>
<dbReference type="Proteomes" id="UP000315730">
    <property type="component" value="Unassembled WGS sequence"/>
</dbReference>
<dbReference type="Pfam" id="PF00248">
    <property type="entry name" value="Aldo_ket_red"/>
    <property type="match status" value="1"/>
</dbReference>
<dbReference type="InterPro" id="IPR036812">
    <property type="entry name" value="NAD(P)_OxRdtase_dom_sf"/>
</dbReference>
<dbReference type="RefSeq" id="WP_141270272.1">
    <property type="nucleotide sequence ID" value="NZ_BJNW01000021.1"/>
</dbReference>
<evidence type="ECO:0000259" key="2">
    <source>
        <dbReference type="Pfam" id="PF00248"/>
    </source>
</evidence>
<dbReference type="AlphaFoldDB" id="A0A4Y4D4B2"/>
<dbReference type="EMBL" id="BJNW01000021">
    <property type="protein sequence ID" value="GED00032.1"/>
    <property type="molecule type" value="Genomic_DNA"/>
</dbReference>
<gene>
    <name evidence="3" type="ORF">KVA01_21860</name>
</gene>
<dbReference type="OrthoDB" id="9768793at2"/>
<evidence type="ECO:0000313" key="4">
    <source>
        <dbReference type="Proteomes" id="UP000315730"/>
    </source>
</evidence>
<sequence>MSTPLIYGCMNLGGAWGQDRITTETVDAAREAVHAAHRAGIRLFDHADIYVSGDSETVFGQILAEDELLSHSVQIQTKCGIRLPGNNAAPGTPAHYRLDRDSIRSSLDASLRRLGVDRVERLLLHRPDPLTPLSETAHAVDELYREGVIGSLGLSNMTSQHVAVMQQLATVPLTAVQMQMSLAHRDFVEGQVLANHPEGAGTTFPQGLLAHCVADGIEIQAWGALAGGAYSHEPVGAVAPGNGFRAPVSEGASVSDAGDAGEKPAATAAGSPDDDAAGPSAGDDAASASPRERTSALVRELARRMEVPPEAVVVGWLLRHPYGIRPVVGTRDPRRIAACAEAPRAAALMSHEDWYALWTAARGHPLP</sequence>
<reference evidence="3 4" key="1">
    <citation type="submission" date="2019-06" db="EMBL/GenBank/DDBJ databases">
        <title>Whole genome shotgun sequence of Kocuria varians NBRC 15358.</title>
        <authorList>
            <person name="Hosoyama A."/>
            <person name="Uohara A."/>
            <person name="Ohji S."/>
            <person name="Ichikawa N."/>
        </authorList>
    </citation>
    <scope>NUCLEOTIDE SEQUENCE [LARGE SCALE GENOMIC DNA]</scope>
    <source>
        <strain evidence="3 4">NBRC 15358</strain>
    </source>
</reference>
<dbReference type="SUPFAM" id="SSF51430">
    <property type="entry name" value="NAD(P)-linked oxidoreductase"/>
    <property type="match status" value="1"/>
</dbReference>
<dbReference type="PANTHER" id="PTHR43364:SF1">
    <property type="entry name" value="OXIDOREDUCTASE YDHF"/>
    <property type="match status" value="1"/>
</dbReference>
<feature type="region of interest" description="Disordered" evidence="1">
    <location>
        <begin position="249"/>
        <end position="294"/>
    </location>
</feature>
<dbReference type="GO" id="GO:0005829">
    <property type="term" value="C:cytosol"/>
    <property type="evidence" value="ECO:0007669"/>
    <property type="project" value="TreeGrafter"/>
</dbReference>
<keyword evidence="4" id="KW-1185">Reference proteome</keyword>
<proteinExistence type="predicted"/>
<evidence type="ECO:0000313" key="3">
    <source>
        <dbReference type="EMBL" id="GED00032.1"/>
    </source>
</evidence>